<name>A0A158F4C0_CABCO</name>
<keyword evidence="2" id="KW-1185">Reference proteome</keyword>
<dbReference type="AlphaFoldDB" id="A0A158F4C0"/>
<organism evidence="1 2">
    <name type="scientific">Caballeronia cordobensis</name>
    <name type="common">Burkholderia cordobensis</name>
    <dbReference type="NCBI Taxonomy" id="1353886"/>
    <lineage>
        <taxon>Bacteria</taxon>
        <taxon>Pseudomonadati</taxon>
        <taxon>Pseudomonadota</taxon>
        <taxon>Betaproteobacteria</taxon>
        <taxon>Burkholderiales</taxon>
        <taxon>Burkholderiaceae</taxon>
        <taxon>Caballeronia</taxon>
    </lineage>
</organism>
<reference evidence="2" key="1">
    <citation type="submission" date="2016-01" db="EMBL/GenBank/DDBJ databases">
        <authorList>
            <person name="Peeters C."/>
        </authorList>
    </citation>
    <scope>NUCLEOTIDE SEQUENCE [LARGE SCALE GENOMIC DNA]</scope>
</reference>
<gene>
    <name evidence="1" type="ORF">AWB70_00510</name>
</gene>
<dbReference type="EMBL" id="FCNY02000001">
    <property type="protein sequence ID" value="SAL14199.1"/>
    <property type="molecule type" value="Genomic_DNA"/>
</dbReference>
<dbReference type="Proteomes" id="UP000054740">
    <property type="component" value="Unassembled WGS sequence"/>
</dbReference>
<proteinExistence type="predicted"/>
<evidence type="ECO:0000313" key="1">
    <source>
        <dbReference type="EMBL" id="SAL14199.1"/>
    </source>
</evidence>
<sequence length="303" mass="35031">MEHSKFKFRAMVDWLSFLIETTSPTKGDAIYRRFQLKNYVEPLDRGDGGAATRFIVTLQDVQSWEEAKVRIECIERAFPFARGPMLVGLEVSFDARARTATRDELIDLAANFYKFSASVVSSNRRFGGRFKGDVTSITRHRRNRVLIAADRVLNIGNQTDDLSQRVYFKTVDDKQPLPTSEHRARMELTLKGGAMPFATIRAAREFDFTALSPYFKFRRLKGRLNPVQAILAEASPQIGERVSRRRQSDRSTRMYSSMTRADSALNSRAWKALDRLTEQMRAPIFEYERRRILRLFDRPKSLN</sequence>
<dbReference type="RefSeq" id="WP_053567252.1">
    <property type="nucleotide sequence ID" value="NZ_FCNY02000001.1"/>
</dbReference>
<protein>
    <submittedName>
        <fullName evidence="1">Uncharacterized protein</fullName>
    </submittedName>
</protein>
<accession>A0A158F4C0</accession>
<evidence type="ECO:0000313" key="2">
    <source>
        <dbReference type="Proteomes" id="UP000054740"/>
    </source>
</evidence>